<protein>
    <submittedName>
        <fullName evidence="1">Uncharacterized protein</fullName>
    </submittedName>
</protein>
<accession>A0ABT7SR17</accession>
<dbReference type="RefSeq" id="WP_289411415.1">
    <property type="nucleotide sequence ID" value="NZ_JAUCDY010000014.1"/>
</dbReference>
<dbReference type="Proteomes" id="UP001241056">
    <property type="component" value="Unassembled WGS sequence"/>
</dbReference>
<gene>
    <name evidence="1" type="ORF">QEZ41_10225</name>
</gene>
<proteinExistence type="predicted"/>
<evidence type="ECO:0000313" key="1">
    <source>
        <dbReference type="EMBL" id="MDM7858642.1"/>
    </source>
</evidence>
<organism evidence="1 2">
    <name type="scientific">Thiopseudomonas acetoxidans</name>
    <dbReference type="NCBI Taxonomy" id="3041622"/>
    <lineage>
        <taxon>Bacteria</taxon>
        <taxon>Pseudomonadati</taxon>
        <taxon>Pseudomonadota</taxon>
        <taxon>Gammaproteobacteria</taxon>
        <taxon>Pseudomonadales</taxon>
        <taxon>Pseudomonadaceae</taxon>
        <taxon>Thiopseudomonas</taxon>
    </lineage>
</organism>
<comment type="caution">
    <text evidence="1">The sequence shown here is derived from an EMBL/GenBank/DDBJ whole genome shotgun (WGS) entry which is preliminary data.</text>
</comment>
<dbReference type="EMBL" id="JAUCDY010000014">
    <property type="protein sequence ID" value="MDM7858642.1"/>
    <property type="molecule type" value="Genomic_DNA"/>
</dbReference>
<dbReference type="InterPro" id="IPR036061">
    <property type="entry name" value="CheW-like_dom_sf"/>
</dbReference>
<name>A0ABT7SR17_9GAMM</name>
<reference evidence="1 2" key="1">
    <citation type="submission" date="2023-06" db="EMBL/GenBank/DDBJ databases">
        <title>Thiopseudomonas sp. CY1220 draft genome sequence.</title>
        <authorList>
            <person name="Zhao G."/>
            <person name="An M."/>
        </authorList>
    </citation>
    <scope>NUCLEOTIDE SEQUENCE [LARGE SCALE GENOMIC DNA]</scope>
    <source>
        <strain evidence="1 2">CY1220</strain>
    </source>
</reference>
<dbReference type="SUPFAM" id="SSF50341">
    <property type="entry name" value="CheW-like"/>
    <property type="match status" value="1"/>
</dbReference>
<sequence>MMQSIVLVAFQYNGYGFAVEARYVVAMGTFEDLAHNQQKNIDLSGLFTATPEIAPTANYALRLRGQQNELLLALEQEAQIIELNADSIWPLPPLMQHAKQHPSIQALAWHHNQLLTLLNAQQLTT</sequence>
<keyword evidence="2" id="KW-1185">Reference proteome</keyword>
<evidence type="ECO:0000313" key="2">
    <source>
        <dbReference type="Proteomes" id="UP001241056"/>
    </source>
</evidence>